<dbReference type="EMBL" id="JAFJYH010000032">
    <property type="protein sequence ID" value="KAG4423563.1"/>
    <property type="molecule type" value="Genomic_DNA"/>
</dbReference>
<accession>A0A8H8BU07</accession>
<dbReference type="OrthoDB" id="2951834at2759"/>
<proteinExistence type="predicted"/>
<dbReference type="PANTHER" id="PTHR42085:SF2">
    <property type="entry name" value="F-BOX DOMAIN-CONTAINING PROTEIN"/>
    <property type="match status" value="1"/>
</dbReference>
<protein>
    <recommendedName>
        <fullName evidence="1">DUF7730 domain-containing protein</fullName>
    </recommendedName>
</protein>
<sequence>MAASALEPTLNNSILTKLPVEVRLMIYVLLLVSDRPIPITYTRIIHRNRSTSHPREDLHCLPAHFIAILKVCKQIYKEAETVLYKSNCFFFARPRQDLGVFLTSISEQAYTSITSLALRYPLGDRYTIDLLSGCQNLNEVVFFGNRVRISGNWYTEDWLTGLLPRKDATYVQEFEKTPKYLVPYLEGLRVRSFKFCPSAVLLRTRADISRSMPWTEITKPGRWREAPRLTPSQVSFKELVTGRGCERTKAQQKRATESRGCKLERFRYCKYFIETHRDWHLE</sequence>
<evidence type="ECO:0000313" key="3">
    <source>
        <dbReference type="Proteomes" id="UP000664132"/>
    </source>
</evidence>
<evidence type="ECO:0000259" key="1">
    <source>
        <dbReference type="Pfam" id="PF24864"/>
    </source>
</evidence>
<comment type="caution">
    <text evidence="2">The sequence shown here is derived from an EMBL/GenBank/DDBJ whole genome shotgun (WGS) entry which is preliminary data.</text>
</comment>
<name>A0A8H8BU07_9HELO</name>
<dbReference type="PANTHER" id="PTHR42085">
    <property type="entry name" value="F-BOX DOMAIN-CONTAINING PROTEIN"/>
    <property type="match status" value="1"/>
</dbReference>
<reference evidence="2" key="1">
    <citation type="submission" date="2021-02" db="EMBL/GenBank/DDBJ databases">
        <title>Genome sequence Cadophora malorum strain M34.</title>
        <authorList>
            <person name="Stefanovic E."/>
            <person name="Vu D."/>
            <person name="Scully C."/>
            <person name="Dijksterhuis J."/>
            <person name="Roader J."/>
            <person name="Houbraken J."/>
        </authorList>
    </citation>
    <scope>NUCLEOTIDE SEQUENCE</scope>
    <source>
        <strain evidence="2">M34</strain>
    </source>
</reference>
<gene>
    <name evidence="2" type="ORF">IFR04_003245</name>
</gene>
<dbReference type="AlphaFoldDB" id="A0A8H8BU07"/>
<dbReference type="Pfam" id="PF24864">
    <property type="entry name" value="DUF7730"/>
    <property type="match status" value="1"/>
</dbReference>
<feature type="domain" description="DUF7730" evidence="1">
    <location>
        <begin position="13"/>
        <end position="124"/>
    </location>
</feature>
<dbReference type="InterPro" id="IPR038883">
    <property type="entry name" value="AN11006-like"/>
</dbReference>
<keyword evidence="3" id="KW-1185">Reference proteome</keyword>
<dbReference type="InterPro" id="IPR056632">
    <property type="entry name" value="DUF7730"/>
</dbReference>
<organism evidence="2 3">
    <name type="scientific">Cadophora malorum</name>
    <dbReference type="NCBI Taxonomy" id="108018"/>
    <lineage>
        <taxon>Eukaryota</taxon>
        <taxon>Fungi</taxon>
        <taxon>Dikarya</taxon>
        <taxon>Ascomycota</taxon>
        <taxon>Pezizomycotina</taxon>
        <taxon>Leotiomycetes</taxon>
        <taxon>Helotiales</taxon>
        <taxon>Ploettnerulaceae</taxon>
        <taxon>Cadophora</taxon>
    </lineage>
</organism>
<evidence type="ECO:0000313" key="2">
    <source>
        <dbReference type="EMBL" id="KAG4423563.1"/>
    </source>
</evidence>
<dbReference type="Proteomes" id="UP000664132">
    <property type="component" value="Unassembled WGS sequence"/>
</dbReference>